<sequence>MAPSDQTINEHLRKQFSPKSFKDVITNSNGNGDDLLFILETLCRTIKSNQSTELREPLEGTLERHQALIQELPSILKDLSAGAPEADIALTLTEGCSHFETDIFEEFIDSVLNALHENDNFGELKARIAKIRENIDAPRPKLCAGYRTEGAVCDFRDVSVLPTLEDLKERTPYLRPNVTEGAYASITDYLDIQFRLLREDLVAPLRVGVQRYRKVAQERKKGLIRGSLRSIDDVHFFTGVRIDKEASRRCSLNPDQRVFRLAFRDWTNIDWEHSSRLMNGSLIGVSSDDFSTVLFATVAQRVPNLLQRGFVVLQFLDETAYYVLDPMATYTLIESSSAYFEAYRYNLQVIQSMEESQLPLTSYLVNADKEVRTPDFLRARNGNFDFSPLRRPDIELPLDEVDSPAEIKSTDWPAQEQTVLNVRQYEALRSAFSRELCLVQGPPGTGKTFVALKMIEMILLNCLTTKPILIVCYTNHALDQFLEGILKFTDKIVRIGGNCKSAKLEPYTLRALRKSQKNAASVIEAELETSKSILKTFRITETLLGKLSGKIILEDTELKLSPDASLEDFLGVKKLVEMFRKSKRLEPVGRDKQDLNSLSGQDCREIVADGYTDYKDILEIDMDSEREKAIQEILGRSDSVRPPEHEIVKIRRRLEVNKGNDLHYSDRWKLYRHYHWLIVEGLARSYLARCGTCVTSNAELVSAARAHQALTANAGQEVTATIECLRERAKELRDSHRQQLLRIEEAQCATTFNIIKQCCSVVGMTTTGAAKYNKLVRQLQPQIVVVEEAAEILEAHLLASLTPSLKQLILIGDHQQIQPSTTVHTLGTKFGMQVSMFERLVKNKLTYVQLQEQHRMRDPFRQLLVPTIYKDYISHYSVFDYPNTRGMGSNLFFMRHSHLELSNRETHSKSNQFEAQFVARLALHLRQQGYAPEEVTILATYRGQVGAIESAINDLNKVNGFSAMEDKQTTVWDEGRRITTTDRVKKSPDLPMTPFEGVRITTVDNYQGEESRIIILSLVRSNVSSKIGFLSRDNRTCVAISRAKIGLFAVGNLSLLASVSSTWEKLCAILEEKECIGDGIELKCEMHSKALVVKEPVDFDKFPQGGCGAICGTELPCGHVCPALCHGADPSHEAEFRCSRPCGQLLDCGHQCARTCAEDCSICVVPVPTRLDCGHLIEAECSMPIDALECNNPCERAQPCKHPCPLPCGKPCGPCQTEIRVLPRCGHTVTVKCKDRTKAVAKCTTPVDKMLPCGHFLQSPCSENVSHQKCTQLRSVTCSRGHNFDAICFEVSSHGEPDNSCSKAVRVRLNCGHYFKGRCSTIEWCDMAKGCRTCNAGHVCSLAMRRLKCKEIDKEILDCGHQLARQCSLANGPAKCTAEVVLVRNDRRIMVPCDGVSLAAIPQKSLTTTLLKVNGDFDTQRLPTLLKAQINSMGQTYTPEITSVSVPPGQILCNSAMTCGHKCASTVPSSGRCATHQCFQECGKTLFCGHRCASSCHTQCSPCCEPVHYECPHGKKTVPCMISLYTTQCMHPAVHCVHVACQNTCSSCTCRCDEKCQKELKCGGPSHRCVGLCGESCICVICDATSLSRTSRHPFSGVTNGDTRYLRLACGHCCEVMSLDQRVESNTDLLKFPTCPFCESQVRFCRRYRVQLAAVANRIIRLVQKVFGNLKGNERSFEKLISANKANRGNGNILPALLALLGDVQLSTYHLEYIKCMAQVFQMEDLNSWSVFHDQSLVDCARKYGMHMSGPHCNVTLPEKPLSVDGWNICSRGHFYQRKCCLKCEKTRRSRLNRTR</sequence>
<dbReference type="GO" id="GO:0031380">
    <property type="term" value="C:nuclear RNA-directed RNA polymerase complex"/>
    <property type="evidence" value="ECO:0007669"/>
    <property type="project" value="TreeGrafter"/>
</dbReference>
<accession>A0A1V9Y2P5</accession>
<keyword evidence="3" id="KW-0863">Zinc-finger</keyword>
<dbReference type="GO" id="GO:0004386">
    <property type="term" value="F:helicase activity"/>
    <property type="evidence" value="ECO:0007669"/>
    <property type="project" value="InterPro"/>
</dbReference>
<dbReference type="InterPro" id="IPR041679">
    <property type="entry name" value="DNA2/NAM7-like_C"/>
</dbReference>
<name>A0A1V9Y2P5_9ACAR</name>
<feature type="domain" description="NF-X1-type" evidence="5">
    <location>
        <begin position="1488"/>
        <end position="1505"/>
    </location>
</feature>
<proteinExistence type="predicted"/>
<reference evidence="6 7" key="1">
    <citation type="journal article" date="2017" name="Gigascience">
        <title>Draft genome of the honey bee ectoparasitic mite, Tropilaelaps mercedesae, is shaped by the parasitic life history.</title>
        <authorList>
            <person name="Dong X."/>
            <person name="Armstrong S.D."/>
            <person name="Xia D."/>
            <person name="Makepeace B.L."/>
            <person name="Darby A.C."/>
            <person name="Kadowaki T."/>
        </authorList>
    </citation>
    <scope>NUCLEOTIDE SEQUENCE [LARGE SCALE GENOMIC DNA]</scope>
    <source>
        <strain evidence="6">Wuxi-XJTLU</strain>
    </source>
</reference>
<dbReference type="InterPro" id="IPR045055">
    <property type="entry name" value="DNA2/NAM7-like"/>
</dbReference>
<comment type="caution">
    <text evidence="6">The sequence shown here is derived from an EMBL/GenBank/DDBJ whole genome shotgun (WGS) entry which is preliminary data.</text>
</comment>
<dbReference type="InterPro" id="IPR047187">
    <property type="entry name" value="SF1_C_Upf1"/>
</dbReference>
<evidence type="ECO:0000256" key="3">
    <source>
        <dbReference type="ARBA" id="ARBA00022771"/>
    </source>
</evidence>
<dbReference type="InterPro" id="IPR041677">
    <property type="entry name" value="DNA2/NAM7_AAA_11"/>
</dbReference>
<dbReference type="InterPro" id="IPR000967">
    <property type="entry name" value="Znf_NFX1"/>
</dbReference>
<dbReference type="FunCoup" id="A0A1V9Y2P5">
    <property type="interactions" value="3"/>
</dbReference>
<keyword evidence="1" id="KW-0479">Metal-binding</keyword>
<dbReference type="Pfam" id="PF25396">
    <property type="entry name" value="ZNFX1"/>
    <property type="match status" value="1"/>
</dbReference>
<evidence type="ECO:0000313" key="6">
    <source>
        <dbReference type="EMBL" id="OQR79981.1"/>
    </source>
</evidence>
<dbReference type="EMBL" id="MNPL01000487">
    <property type="protein sequence ID" value="OQR79981.1"/>
    <property type="molecule type" value="Genomic_DNA"/>
</dbReference>
<dbReference type="PANTHER" id="PTHR10887">
    <property type="entry name" value="DNA2/NAM7 HELICASE FAMILY"/>
    <property type="match status" value="1"/>
</dbReference>
<dbReference type="OrthoDB" id="6429945at2759"/>
<feature type="domain" description="NF-X1-type" evidence="5">
    <location>
        <begin position="1148"/>
        <end position="1165"/>
    </location>
</feature>
<feature type="domain" description="NF-X1-type" evidence="5">
    <location>
        <begin position="1253"/>
        <end position="1272"/>
    </location>
</feature>
<keyword evidence="2" id="KW-0677">Repeat</keyword>
<keyword evidence="7" id="KW-1185">Reference proteome</keyword>
<keyword evidence="4" id="KW-0862">Zinc</keyword>
<dbReference type="GO" id="GO:0008270">
    <property type="term" value="F:zinc ion binding"/>
    <property type="evidence" value="ECO:0007669"/>
    <property type="project" value="UniProtKB-KW"/>
</dbReference>
<dbReference type="Pfam" id="PF13086">
    <property type="entry name" value="AAA_11"/>
    <property type="match status" value="1"/>
</dbReference>
<dbReference type="STRING" id="418985.A0A1V9Y2P5"/>
<evidence type="ECO:0000313" key="7">
    <source>
        <dbReference type="Proteomes" id="UP000192247"/>
    </source>
</evidence>
<dbReference type="InterPro" id="IPR057373">
    <property type="entry name" value="ZNFX1"/>
</dbReference>
<dbReference type="CDD" id="cd06008">
    <property type="entry name" value="NF-X1-zinc-finger"/>
    <property type="match status" value="2"/>
</dbReference>
<evidence type="ECO:0000256" key="4">
    <source>
        <dbReference type="ARBA" id="ARBA00022833"/>
    </source>
</evidence>
<dbReference type="Proteomes" id="UP000192247">
    <property type="component" value="Unassembled WGS sequence"/>
</dbReference>
<dbReference type="Gene3D" id="3.40.50.300">
    <property type="entry name" value="P-loop containing nucleotide triphosphate hydrolases"/>
    <property type="match status" value="3"/>
</dbReference>
<organism evidence="6 7">
    <name type="scientific">Tropilaelaps mercedesae</name>
    <dbReference type="NCBI Taxonomy" id="418985"/>
    <lineage>
        <taxon>Eukaryota</taxon>
        <taxon>Metazoa</taxon>
        <taxon>Ecdysozoa</taxon>
        <taxon>Arthropoda</taxon>
        <taxon>Chelicerata</taxon>
        <taxon>Arachnida</taxon>
        <taxon>Acari</taxon>
        <taxon>Parasitiformes</taxon>
        <taxon>Mesostigmata</taxon>
        <taxon>Gamasina</taxon>
        <taxon>Dermanyssoidea</taxon>
        <taxon>Laelapidae</taxon>
        <taxon>Tropilaelaps</taxon>
    </lineage>
</organism>
<dbReference type="CDD" id="cd18808">
    <property type="entry name" value="SF1_C_Upf1"/>
    <property type="match status" value="1"/>
</dbReference>
<dbReference type="PANTHER" id="PTHR10887:SF341">
    <property type="entry name" value="NFX1-TYPE ZINC FINGER-CONTAINING PROTEIN 1"/>
    <property type="match status" value="1"/>
</dbReference>
<dbReference type="GO" id="GO:0031048">
    <property type="term" value="P:regulatory ncRNA-mediated heterochromatin formation"/>
    <property type="evidence" value="ECO:0007669"/>
    <property type="project" value="TreeGrafter"/>
</dbReference>
<protein>
    <submittedName>
        <fullName evidence="6">NFX1-type zinc finger-containing protein 1-like</fullName>
    </submittedName>
</protein>
<evidence type="ECO:0000256" key="1">
    <source>
        <dbReference type="ARBA" id="ARBA00022723"/>
    </source>
</evidence>
<dbReference type="SMART" id="SM00438">
    <property type="entry name" value="ZnF_NFX"/>
    <property type="match status" value="5"/>
</dbReference>
<dbReference type="InterPro" id="IPR027417">
    <property type="entry name" value="P-loop_NTPase"/>
</dbReference>
<dbReference type="Pfam" id="PF13087">
    <property type="entry name" value="AAA_12"/>
    <property type="match status" value="1"/>
</dbReference>
<evidence type="ECO:0000259" key="5">
    <source>
        <dbReference type="SMART" id="SM00438"/>
    </source>
</evidence>
<feature type="domain" description="NF-X1-type" evidence="5">
    <location>
        <begin position="1200"/>
        <end position="1217"/>
    </location>
</feature>
<evidence type="ECO:0000256" key="2">
    <source>
        <dbReference type="ARBA" id="ARBA00022737"/>
    </source>
</evidence>
<dbReference type="SUPFAM" id="SSF52540">
    <property type="entry name" value="P-loop containing nucleoside triphosphate hydrolases"/>
    <property type="match status" value="1"/>
</dbReference>
<dbReference type="InParanoid" id="A0A1V9Y2P5"/>
<gene>
    <name evidence="6" type="ORF">BIW11_05363</name>
</gene>
<feature type="domain" description="NF-X1-type" evidence="5">
    <location>
        <begin position="1117"/>
        <end position="1140"/>
    </location>
</feature>